<dbReference type="InterPro" id="IPR032834">
    <property type="entry name" value="NatK-like_C"/>
</dbReference>
<dbReference type="CDD" id="cd16935">
    <property type="entry name" value="HATPase_AgrC-ComD-like"/>
    <property type="match status" value="1"/>
</dbReference>
<name>A0A6A7KBI9_9FIRM</name>
<evidence type="ECO:0000256" key="1">
    <source>
        <dbReference type="SAM" id="Phobius"/>
    </source>
</evidence>
<feature type="domain" description="Sensor histidine kinase NatK-like C-terminal" evidence="2">
    <location>
        <begin position="324"/>
        <end position="422"/>
    </location>
</feature>
<comment type="caution">
    <text evidence="3">The sequence shown here is derived from an EMBL/GenBank/DDBJ whole genome shotgun (WGS) entry which is preliminary data.</text>
</comment>
<evidence type="ECO:0000313" key="4">
    <source>
        <dbReference type="Proteomes" id="UP000440004"/>
    </source>
</evidence>
<dbReference type="InterPro" id="IPR036890">
    <property type="entry name" value="HATPase_C_sf"/>
</dbReference>
<gene>
    <name evidence="3" type="ORF">GC105_11295</name>
</gene>
<dbReference type="GO" id="GO:0042802">
    <property type="term" value="F:identical protein binding"/>
    <property type="evidence" value="ECO:0007669"/>
    <property type="project" value="TreeGrafter"/>
</dbReference>
<feature type="transmembrane region" description="Helical" evidence="1">
    <location>
        <begin position="181"/>
        <end position="203"/>
    </location>
</feature>
<dbReference type="RefSeq" id="WP_152804815.1">
    <property type="nucleotide sequence ID" value="NZ_WHNX01000017.1"/>
</dbReference>
<feature type="transmembrane region" description="Helical" evidence="1">
    <location>
        <begin position="121"/>
        <end position="140"/>
    </location>
</feature>
<keyword evidence="1" id="KW-1133">Transmembrane helix</keyword>
<dbReference type="Gene3D" id="3.30.565.10">
    <property type="entry name" value="Histidine kinase-like ATPase, C-terminal domain"/>
    <property type="match status" value="1"/>
</dbReference>
<keyword evidence="4" id="KW-1185">Reference proteome</keyword>
<proteinExistence type="predicted"/>
<feature type="transmembrane region" description="Helical" evidence="1">
    <location>
        <begin position="6"/>
        <end position="26"/>
    </location>
</feature>
<sequence length="425" mass="49373">MNISIYNMIYIISNIFGTYIICKFMSVFFERKEANKKLELFSYTVYYIVMTIIYFKINIPIVTMLFNIIAFMGLSMLYKANIKKRILAIALIYLILICIELIVIMLLSGMHFTIFSKNEYTLSYSLIVLKIVSYLVVLILNKYKNIKMGERVPFSYWVCLLLIPLSSLYIILILFQAQGLLIEQVILGIVFILLINFATFHLYDAISSTLSDKMHKKLIAQQNMYYDTQFNLMKSSLKATKIFKHDLMNHLSVIYTLVANEEKEASIKHICNMIEVCNDENKFADSGNINIDSILNFKLQESKQKNIPIFLDLYIPEKMDIPSFDLAVILGNLLDNAIKAVSELEEERYININIKYDKGRFIVNVENPFCGKLLKDGNEYLTTKKNKHNHGIGLDSIKIVLQKYDGFMEIKHIENIFFVTVLMFI</sequence>
<evidence type="ECO:0000313" key="3">
    <source>
        <dbReference type="EMBL" id="MPW26373.1"/>
    </source>
</evidence>
<reference evidence="3 4" key="1">
    <citation type="submission" date="2019-10" db="EMBL/GenBank/DDBJ databases">
        <title>Alkalibaculum tamaniensis sp.nov., a new alkaliphilic acetogen, isolated on methoxylated aromatics from a mud volcano.</title>
        <authorList>
            <person name="Khomyakova M.A."/>
            <person name="Merkel A.Y."/>
            <person name="Bonch-Osmolovskaya E.A."/>
            <person name="Slobodkin A.I."/>
        </authorList>
    </citation>
    <scope>NUCLEOTIDE SEQUENCE [LARGE SCALE GENOMIC DNA]</scope>
    <source>
        <strain evidence="3 4">M08DMB</strain>
    </source>
</reference>
<feature type="transmembrane region" description="Helical" evidence="1">
    <location>
        <begin position="90"/>
        <end position="115"/>
    </location>
</feature>
<dbReference type="EMBL" id="WHNX01000017">
    <property type="protein sequence ID" value="MPW26373.1"/>
    <property type="molecule type" value="Genomic_DNA"/>
</dbReference>
<organism evidence="3 4">
    <name type="scientific">Alkalibaculum sporogenes</name>
    <dbReference type="NCBI Taxonomy" id="2655001"/>
    <lineage>
        <taxon>Bacteria</taxon>
        <taxon>Bacillati</taxon>
        <taxon>Bacillota</taxon>
        <taxon>Clostridia</taxon>
        <taxon>Eubacteriales</taxon>
        <taxon>Eubacteriaceae</taxon>
        <taxon>Alkalibaculum</taxon>
    </lineage>
</organism>
<evidence type="ECO:0000259" key="2">
    <source>
        <dbReference type="Pfam" id="PF14501"/>
    </source>
</evidence>
<accession>A0A6A7KBI9</accession>
<dbReference type="Pfam" id="PF14501">
    <property type="entry name" value="HATPase_c_5"/>
    <property type="match status" value="1"/>
</dbReference>
<dbReference type="PANTHER" id="PTHR40448:SF1">
    <property type="entry name" value="TWO-COMPONENT SENSOR HISTIDINE KINASE"/>
    <property type="match status" value="1"/>
</dbReference>
<protein>
    <submittedName>
        <fullName evidence="3">GHKL domain-containing protein</fullName>
    </submittedName>
</protein>
<dbReference type="AlphaFoldDB" id="A0A6A7KBI9"/>
<keyword evidence="1" id="KW-0812">Transmembrane</keyword>
<keyword evidence="1" id="KW-0472">Membrane</keyword>
<dbReference type="Proteomes" id="UP000440004">
    <property type="component" value="Unassembled WGS sequence"/>
</dbReference>
<feature type="transmembrane region" description="Helical" evidence="1">
    <location>
        <begin position="38"/>
        <end position="55"/>
    </location>
</feature>
<dbReference type="SUPFAM" id="SSF55874">
    <property type="entry name" value="ATPase domain of HSP90 chaperone/DNA topoisomerase II/histidine kinase"/>
    <property type="match status" value="1"/>
</dbReference>
<feature type="transmembrane region" description="Helical" evidence="1">
    <location>
        <begin position="152"/>
        <end position="175"/>
    </location>
</feature>
<dbReference type="PANTHER" id="PTHR40448">
    <property type="entry name" value="TWO-COMPONENT SENSOR HISTIDINE KINASE"/>
    <property type="match status" value="1"/>
</dbReference>